<evidence type="ECO:0000256" key="13">
    <source>
        <dbReference type="PIRNR" id="PIRNR007892"/>
    </source>
</evidence>
<accession>A0ABR4NVQ2</accession>
<dbReference type="PIRSF" id="PIRSF007892">
    <property type="entry name" value="NAGS_fungal"/>
    <property type="match status" value="1"/>
</dbReference>
<evidence type="ECO:0000256" key="10">
    <source>
        <dbReference type="ARBA" id="ARBA00023128"/>
    </source>
</evidence>
<comment type="function">
    <text evidence="1 13">N-acetylglutamate synthase involved in arginine biosynthesis.</text>
</comment>
<comment type="pathway">
    <text evidence="3 13">Amino-acid biosynthesis; L-arginine biosynthesis; N(2)-acetyl-L-ornithine from L-glutamate: step 1/4.</text>
</comment>
<evidence type="ECO:0000256" key="7">
    <source>
        <dbReference type="ARBA" id="ARBA00022605"/>
    </source>
</evidence>
<evidence type="ECO:0000256" key="8">
    <source>
        <dbReference type="ARBA" id="ARBA00022679"/>
    </source>
</evidence>
<organism evidence="15 16">
    <name type="scientific">Nakaseomyces bracarensis</name>
    <dbReference type="NCBI Taxonomy" id="273131"/>
    <lineage>
        <taxon>Eukaryota</taxon>
        <taxon>Fungi</taxon>
        <taxon>Dikarya</taxon>
        <taxon>Ascomycota</taxon>
        <taxon>Saccharomycotina</taxon>
        <taxon>Saccharomycetes</taxon>
        <taxon>Saccharomycetales</taxon>
        <taxon>Saccharomycetaceae</taxon>
        <taxon>Nakaseomyces</taxon>
    </lineage>
</organism>
<name>A0ABR4NVQ2_9SACH</name>
<keyword evidence="7 13" id="KW-0028">Amino-acid biosynthesis</keyword>
<gene>
    <name evidence="15" type="ORF">RNJ44_04628</name>
</gene>
<evidence type="ECO:0000256" key="12">
    <source>
        <dbReference type="ARBA" id="ARBA00048372"/>
    </source>
</evidence>
<feature type="domain" description="N-acetyltransferase" evidence="14">
    <location>
        <begin position="394"/>
        <end position="560"/>
    </location>
</feature>
<evidence type="ECO:0000256" key="2">
    <source>
        <dbReference type="ARBA" id="ARBA00004173"/>
    </source>
</evidence>
<evidence type="ECO:0000313" key="16">
    <source>
        <dbReference type="Proteomes" id="UP001623330"/>
    </source>
</evidence>
<proteinExistence type="inferred from homology"/>
<evidence type="ECO:0000256" key="9">
    <source>
        <dbReference type="ARBA" id="ARBA00022946"/>
    </source>
</evidence>
<dbReference type="EMBL" id="JBEVYD010000005">
    <property type="protein sequence ID" value="KAL3232712.1"/>
    <property type="molecule type" value="Genomic_DNA"/>
</dbReference>
<sequence length="579" mass="66320">MWSHLFKYGFRYEQQNSLSKSLIVSVLNSTATKREAKDYLAKYAAGSNSYYYYLLVVRGLGTQNERALHRLSDSIRRLKLLGISPVCVMLPSGRLNNELEIMDRVLTMAKLKPLVLNNGLSKRFDAQYESVLCTAVDTEYCAARGMVPVIMPCVYDQQTATQYQTKDPIKFMDYLSRDSSIQIDKFFILNQRGGIPSGERNQNSHIFINLSQEYKKIYKTLKQSLNVLNERQPKSEDLLDRVELFVREKDIITLEMEYLEHMENLQLMNTVLSNLPSTSTGVITTITAGSSPSDTVNPLVHNLLTDRSIISSSLPRFKHIYGGSAAVNNHNVWYEMPSDYEADEETFQGADSVFVTTVLKKGVDIQVFEHSKLTQYNSINLPEEFHTKDRNIGQHDKTAINIKKLDLLKFKTIIDKGFGRDLDLEHYLNRINGKIAAIIIIGDYEGIAILTYEGPSHDKFVYLDKFAVLPHLKGSLGISDIIFNLMFKKFPKEVVWRSRANNVVNKWYFQRSVAVIDLSIELEEGNQENSEFKMFYHGDPEASLKSIVDLKRLRQLAEYVRNIRPSWRIVAPKNVTDVK</sequence>
<comment type="subcellular location">
    <subcellularLocation>
        <location evidence="2 13">Mitochondrion</location>
    </subcellularLocation>
</comment>
<keyword evidence="9" id="KW-0809">Transit peptide</keyword>
<evidence type="ECO:0000256" key="11">
    <source>
        <dbReference type="ARBA" id="ARBA00023315"/>
    </source>
</evidence>
<dbReference type="InterPro" id="IPR011190">
    <property type="entry name" value="GlcNAc_Synth_fun"/>
</dbReference>
<evidence type="ECO:0000256" key="1">
    <source>
        <dbReference type="ARBA" id="ARBA00002294"/>
    </source>
</evidence>
<comment type="catalytic activity">
    <reaction evidence="12 13">
        <text>L-glutamate + acetyl-CoA = N-acetyl-L-glutamate + CoA + H(+)</text>
        <dbReference type="Rhea" id="RHEA:24292"/>
        <dbReference type="ChEBI" id="CHEBI:15378"/>
        <dbReference type="ChEBI" id="CHEBI:29985"/>
        <dbReference type="ChEBI" id="CHEBI:44337"/>
        <dbReference type="ChEBI" id="CHEBI:57287"/>
        <dbReference type="ChEBI" id="CHEBI:57288"/>
        <dbReference type="EC" id="2.3.1.1"/>
    </reaction>
</comment>
<dbReference type="EC" id="2.3.1.1" evidence="5 13"/>
<protein>
    <recommendedName>
        <fullName evidence="6 13">Amino-acid acetyltransferase, mitochondrial</fullName>
        <ecNumber evidence="5 13">2.3.1.1</ecNumber>
    </recommendedName>
    <alternativeName>
        <fullName evidence="13">Glutamate N-acetyltransferase</fullName>
    </alternativeName>
    <alternativeName>
        <fullName evidence="13">N-acetylglutamate synthase</fullName>
    </alternativeName>
</protein>
<evidence type="ECO:0000256" key="5">
    <source>
        <dbReference type="ARBA" id="ARBA00012697"/>
    </source>
</evidence>
<dbReference type="PANTHER" id="PTHR23342">
    <property type="entry name" value="N-ACETYLGLUTAMATE SYNTHASE"/>
    <property type="match status" value="1"/>
</dbReference>
<keyword evidence="11 13" id="KW-0012">Acyltransferase</keyword>
<dbReference type="Proteomes" id="UP001623330">
    <property type="component" value="Unassembled WGS sequence"/>
</dbReference>
<evidence type="ECO:0000256" key="3">
    <source>
        <dbReference type="ARBA" id="ARBA00004925"/>
    </source>
</evidence>
<dbReference type="Gene3D" id="3.40.630.30">
    <property type="match status" value="1"/>
</dbReference>
<comment type="caution">
    <text evidence="15">The sequence shown here is derived from an EMBL/GenBank/DDBJ whole genome shotgun (WGS) entry which is preliminary data.</text>
</comment>
<evidence type="ECO:0000259" key="14">
    <source>
        <dbReference type="PROSITE" id="PS51731"/>
    </source>
</evidence>
<dbReference type="PANTHER" id="PTHR23342:SF4">
    <property type="entry name" value="AMINO-ACID ACETYLTRANSFERASE, MITOCHONDRIAL"/>
    <property type="match status" value="1"/>
</dbReference>
<comment type="similarity">
    <text evidence="4 13">Belongs to the acetyltransferase family.</text>
</comment>
<evidence type="ECO:0000313" key="15">
    <source>
        <dbReference type="EMBL" id="KAL3232712.1"/>
    </source>
</evidence>
<keyword evidence="8 13" id="KW-0808">Transferase</keyword>
<keyword evidence="10 13" id="KW-0496">Mitochondrion</keyword>
<evidence type="ECO:0000256" key="4">
    <source>
        <dbReference type="ARBA" id="ARBA00008694"/>
    </source>
</evidence>
<dbReference type="InterPro" id="IPR006855">
    <property type="entry name" value="Vertebrate-like_GNAT_dom"/>
</dbReference>
<dbReference type="Pfam" id="PF04768">
    <property type="entry name" value="NAT"/>
    <property type="match status" value="1"/>
</dbReference>
<dbReference type="PROSITE" id="PS51731">
    <property type="entry name" value="GNAT_NAGS"/>
    <property type="match status" value="1"/>
</dbReference>
<keyword evidence="16" id="KW-1185">Reference proteome</keyword>
<evidence type="ECO:0000256" key="6">
    <source>
        <dbReference type="ARBA" id="ARBA00018802"/>
    </source>
</evidence>
<reference evidence="15 16" key="1">
    <citation type="submission" date="2024-05" db="EMBL/GenBank/DDBJ databases">
        <title>Long read based assembly of the Candida bracarensis genome reveals expanded adhesin content.</title>
        <authorList>
            <person name="Marcet-Houben M."/>
            <person name="Ksiezopolska E."/>
            <person name="Gabaldon T."/>
        </authorList>
    </citation>
    <scope>NUCLEOTIDE SEQUENCE [LARGE SCALE GENOMIC DNA]</scope>
    <source>
        <strain evidence="15 16">CBM6</strain>
    </source>
</reference>